<feature type="region of interest" description="Disordered" evidence="1">
    <location>
        <begin position="25"/>
        <end position="46"/>
    </location>
</feature>
<name>K1RLN7_MAGGI</name>
<dbReference type="AlphaFoldDB" id="K1RLN7"/>
<feature type="region of interest" description="Disordered" evidence="1">
    <location>
        <begin position="172"/>
        <end position="201"/>
    </location>
</feature>
<sequence length="403" mass="44102">MSRENSPLGDSGEIIFNPRSVGISEDASQGGSDFRNSCSPDLSSAPTASENVQRYQCLLCTEQRAFSQMMHCERHITSAHSGFGFRCTECFEIFSRRDQKHSCKDHRVTVVKRATGTYTEEEKKKFLRFQKSRVQHVKPFMQEIKTDMYPKTNSKKRTICVELPSTLYKKKKRVSLMNKPGSTGDAGNAEAPTQTTETVGSPPEVIQQLKKAAVIVLPAADHLLKAAQEVPSPNPAKEQVLTITIARRRHMSSSSSFSSSSFSSSSSNSSSSSAPTTFSKSKDPLLEITDEITTPYTVDDVPAPIYTPTKKNEGPLNILAQCQTKRIVLNVGGKKFETSTPILTSAPNGLLADMVAPGSPVKPNNTECFVTLLTEIPGSLTLSWISLEILVVSTKLCPQTDKS</sequence>
<dbReference type="Gene3D" id="3.30.710.10">
    <property type="entry name" value="Potassium Channel Kv1.1, Chain A"/>
    <property type="match status" value="1"/>
</dbReference>
<evidence type="ECO:0000256" key="1">
    <source>
        <dbReference type="SAM" id="MobiDB-lite"/>
    </source>
</evidence>
<evidence type="ECO:0000313" key="2">
    <source>
        <dbReference type="EMBL" id="EKC42490.1"/>
    </source>
</evidence>
<dbReference type="SUPFAM" id="SSF54695">
    <property type="entry name" value="POZ domain"/>
    <property type="match status" value="1"/>
</dbReference>
<dbReference type="EMBL" id="JH821652">
    <property type="protein sequence ID" value="EKC42490.1"/>
    <property type="molecule type" value="Genomic_DNA"/>
</dbReference>
<proteinExistence type="predicted"/>
<dbReference type="HOGENOM" id="CLU_683815_0_0_1"/>
<feature type="region of interest" description="Disordered" evidence="1">
    <location>
        <begin position="254"/>
        <end position="280"/>
    </location>
</feature>
<feature type="compositionally biased region" description="Low complexity" evidence="1">
    <location>
        <begin position="254"/>
        <end position="273"/>
    </location>
</feature>
<protein>
    <submittedName>
        <fullName evidence="2">Uncharacterized protein</fullName>
    </submittedName>
</protein>
<feature type="compositionally biased region" description="Polar residues" evidence="1">
    <location>
        <begin position="26"/>
        <end position="46"/>
    </location>
</feature>
<reference evidence="2" key="1">
    <citation type="journal article" date="2012" name="Nature">
        <title>The oyster genome reveals stress adaptation and complexity of shell formation.</title>
        <authorList>
            <person name="Zhang G."/>
            <person name="Fang X."/>
            <person name="Guo X."/>
            <person name="Li L."/>
            <person name="Luo R."/>
            <person name="Xu F."/>
            <person name="Yang P."/>
            <person name="Zhang L."/>
            <person name="Wang X."/>
            <person name="Qi H."/>
            <person name="Xiong Z."/>
            <person name="Que H."/>
            <person name="Xie Y."/>
            <person name="Holland P.W."/>
            <person name="Paps J."/>
            <person name="Zhu Y."/>
            <person name="Wu F."/>
            <person name="Chen Y."/>
            <person name="Wang J."/>
            <person name="Peng C."/>
            <person name="Meng J."/>
            <person name="Yang L."/>
            <person name="Liu J."/>
            <person name="Wen B."/>
            <person name="Zhang N."/>
            <person name="Huang Z."/>
            <person name="Zhu Q."/>
            <person name="Feng Y."/>
            <person name="Mount A."/>
            <person name="Hedgecock D."/>
            <person name="Xu Z."/>
            <person name="Liu Y."/>
            <person name="Domazet-Loso T."/>
            <person name="Du Y."/>
            <person name="Sun X."/>
            <person name="Zhang S."/>
            <person name="Liu B."/>
            <person name="Cheng P."/>
            <person name="Jiang X."/>
            <person name="Li J."/>
            <person name="Fan D."/>
            <person name="Wang W."/>
            <person name="Fu W."/>
            <person name="Wang T."/>
            <person name="Wang B."/>
            <person name="Zhang J."/>
            <person name="Peng Z."/>
            <person name="Li Y."/>
            <person name="Li N."/>
            <person name="Wang J."/>
            <person name="Chen M."/>
            <person name="He Y."/>
            <person name="Tan F."/>
            <person name="Song X."/>
            <person name="Zheng Q."/>
            <person name="Huang R."/>
            <person name="Yang H."/>
            <person name="Du X."/>
            <person name="Chen L."/>
            <person name="Yang M."/>
            <person name="Gaffney P.M."/>
            <person name="Wang S."/>
            <person name="Luo L."/>
            <person name="She Z."/>
            <person name="Ming Y."/>
            <person name="Huang W."/>
            <person name="Zhang S."/>
            <person name="Huang B."/>
            <person name="Zhang Y."/>
            <person name="Qu T."/>
            <person name="Ni P."/>
            <person name="Miao G."/>
            <person name="Wang J."/>
            <person name="Wang Q."/>
            <person name="Steinberg C.E."/>
            <person name="Wang H."/>
            <person name="Li N."/>
            <person name="Qian L."/>
            <person name="Zhang G."/>
            <person name="Li Y."/>
            <person name="Yang H."/>
            <person name="Liu X."/>
            <person name="Wang J."/>
            <person name="Yin Y."/>
            <person name="Wang J."/>
        </authorList>
    </citation>
    <scope>NUCLEOTIDE SEQUENCE [LARGE SCALE GENOMIC DNA]</scope>
    <source>
        <strain evidence="2">05x7-T-G4-1.051#20</strain>
    </source>
</reference>
<gene>
    <name evidence="2" type="ORF">CGI_10023152</name>
</gene>
<organism evidence="2">
    <name type="scientific">Magallana gigas</name>
    <name type="common">Pacific oyster</name>
    <name type="synonym">Crassostrea gigas</name>
    <dbReference type="NCBI Taxonomy" id="29159"/>
    <lineage>
        <taxon>Eukaryota</taxon>
        <taxon>Metazoa</taxon>
        <taxon>Spiralia</taxon>
        <taxon>Lophotrochozoa</taxon>
        <taxon>Mollusca</taxon>
        <taxon>Bivalvia</taxon>
        <taxon>Autobranchia</taxon>
        <taxon>Pteriomorphia</taxon>
        <taxon>Ostreida</taxon>
        <taxon>Ostreoidea</taxon>
        <taxon>Ostreidae</taxon>
        <taxon>Magallana</taxon>
    </lineage>
</organism>
<accession>K1RLN7</accession>
<dbReference type="InterPro" id="IPR011333">
    <property type="entry name" value="SKP1/BTB/POZ_sf"/>
</dbReference>
<dbReference type="InParanoid" id="K1RLN7"/>